<dbReference type="EMBL" id="JAVDTS010000003">
    <property type="protein sequence ID" value="MDR6837341.1"/>
    <property type="molecule type" value="Genomic_DNA"/>
</dbReference>
<comment type="caution">
    <text evidence="2">The sequence shown here is derived from an EMBL/GenBank/DDBJ whole genome shotgun (WGS) entry which is preliminary data.</text>
</comment>
<evidence type="ECO:0000313" key="2">
    <source>
        <dbReference type="EMBL" id="MDR6768626.1"/>
    </source>
</evidence>
<feature type="region of interest" description="Disordered" evidence="1">
    <location>
        <begin position="1"/>
        <end position="30"/>
    </location>
</feature>
<proteinExistence type="predicted"/>
<dbReference type="EMBL" id="JAVDTL010000006">
    <property type="protein sequence ID" value="MDR6768626.1"/>
    <property type="molecule type" value="Genomic_DNA"/>
</dbReference>
<dbReference type="AlphaFoldDB" id="A0AAJ2CAK1"/>
<dbReference type="Proteomes" id="UP001249076">
    <property type="component" value="Unassembled WGS sequence"/>
</dbReference>
<evidence type="ECO:0000313" key="3">
    <source>
        <dbReference type="EMBL" id="MDR6837341.1"/>
    </source>
</evidence>
<evidence type="ECO:0000256" key="1">
    <source>
        <dbReference type="SAM" id="MobiDB-lite"/>
    </source>
</evidence>
<name>A0AAJ2CAK1_ACIDE</name>
<organism evidence="2 5">
    <name type="scientific">Acidovorax delafieldii</name>
    <name type="common">Pseudomonas delafieldii</name>
    <dbReference type="NCBI Taxonomy" id="47920"/>
    <lineage>
        <taxon>Bacteria</taxon>
        <taxon>Pseudomonadati</taxon>
        <taxon>Pseudomonadota</taxon>
        <taxon>Betaproteobacteria</taxon>
        <taxon>Burkholderiales</taxon>
        <taxon>Comamonadaceae</taxon>
        <taxon>Acidovorax</taxon>
    </lineage>
</organism>
<keyword evidence="4" id="KW-1185">Reference proteome</keyword>
<accession>A0AAJ2CAK1</accession>
<sequence>MDTENTGKLPKTAKRPQPKGGSRKGIPNKNTGLIREMIAKALDQAGGVEYLVDCAHDPRSKSAFLGLIGKVMPVQVEADVNANVNGSIEVRFVKP</sequence>
<evidence type="ECO:0000313" key="5">
    <source>
        <dbReference type="Proteomes" id="UP001253458"/>
    </source>
</evidence>
<evidence type="ECO:0000313" key="4">
    <source>
        <dbReference type="Proteomes" id="UP001249076"/>
    </source>
</evidence>
<protein>
    <submittedName>
        <fullName evidence="2">Uncharacterized protein</fullName>
    </submittedName>
</protein>
<dbReference type="Proteomes" id="UP001253458">
    <property type="component" value="Unassembled WGS sequence"/>
</dbReference>
<gene>
    <name evidence="2" type="ORF">J2W88_003930</name>
    <name evidence="3" type="ORF">J2W93_002179</name>
</gene>
<reference evidence="2 4" key="1">
    <citation type="submission" date="2023-07" db="EMBL/GenBank/DDBJ databases">
        <title>Sorghum-associated microbial communities from plants grown in Nebraska, USA.</title>
        <authorList>
            <person name="Schachtman D."/>
        </authorList>
    </citation>
    <scope>NUCLEOTIDE SEQUENCE</scope>
    <source>
        <strain evidence="3 4">BE105</strain>
        <strain evidence="2">BE69</strain>
    </source>
</reference>
<dbReference type="RefSeq" id="WP_209818786.1">
    <property type="nucleotide sequence ID" value="NZ_JAVDTL010000006.1"/>
</dbReference>